<dbReference type="Gene3D" id="1.10.510.10">
    <property type="entry name" value="Transferase(Phosphotransferase) domain 1"/>
    <property type="match status" value="1"/>
</dbReference>
<evidence type="ECO:0000259" key="7">
    <source>
        <dbReference type="PROSITE" id="PS50011"/>
    </source>
</evidence>
<reference evidence="9" key="1">
    <citation type="submission" date="2024-06" db="EMBL/GenBank/DDBJ databases">
        <authorList>
            <person name="Ryan C."/>
        </authorList>
    </citation>
    <scope>NUCLEOTIDE SEQUENCE [LARGE SCALE GENOMIC DNA]</scope>
</reference>
<gene>
    <name evidence="8" type="ORF">URODEC1_LOCUS56822</name>
</gene>
<dbReference type="PANTHER" id="PTHR45707:SF80">
    <property type="entry name" value="PROTEIN KINASE DOMAIN-CONTAINING PROTEIN"/>
    <property type="match status" value="1"/>
</dbReference>
<dbReference type="PANTHER" id="PTHR45707">
    <property type="entry name" value="C2 CALCIUM/LIPID-BINDING PLANT PHOSPHORIBOSYLTRANSFERASE FAMILY PROTEIN"/>
    <property type="match status" value="1"/>
</dbReference>
<protein>
    <recommendedName>
        <fullName evidence="7">Protein kinase domain-containing protein</fullName>
    </recommendedName>
</protein>
<feature type="domain" description="Protein kinase" evidence="7">
    <location>
        <begin position="40"/>
        <end position="319"/>
    </location>
</feature>
<dbReference type="SUPFAM" id="SSF56112">
    <property type="entry name" value="Protein kinase-like (PK-like)"/>
    <property type="match status" value="1"/>
</dbReference>
<evidence type="ECO:0000256" key="2">
    <source>
        <dbReference type="ARBA" id="ARBA00022741"/>
    </source>
</evidence>
<keyword evidence="1" id="KW-0808">Transferase</keyword>
<accession>A0ABC9AT20</accession>
<dbReference type="Proteomes" id="UP001497457">
    <property type="component" value="Chromosome 22rd"/>
</dbReference>
<keyword evidence="3" id="KW-0418">Kinase</keyword>
<comment type="similarity">
    <text evidence="6">Belongs to the protein kinase superfamily.</text>
</comment>
<dbReference type="GO" id="GO:0004674">
    <property type="term" value="F:protein serine/threonine kinase activity"/>
    <property type="evidence" value="ECO:0007669"/>
    <property type="project" value="UniProtKB-KW"/>
</dbReference>
<dbReference type="PROSITE" id="PS50011">
    <property type="entry name" value="PROTEIN_KINASE_DOM"/>
    <property type="match status" value="1"/>
</dbReference>
<keyword evidence="9" id="KW-1185">Reference proteome</keyword>
<dbReference type="FunFam" id="1.10.510.10:FF:000870">
    <property type="entry name" value="OSJNBa0016N04.16-like protein"/>
    <property type="match status" value="1"/>
</dbReference>
<evidence type="ECO:0000256" key="6">
    <source>
        <dbReference type="RuleBase" id="RU000304"/>
    </source>
</evidence>
<name>A0ABC9AT20_9POAL</name>
<dbReference type="InterPro" id="IPR017441">
    <property type="entry name" value="Protein_kinase_ATP_BS"/>
</dbReference>
<dbReference type="InterPro" id="IPR000719">
    <property type="entry name" value="Prot_kinase_dom"/>
</dbReference>
<evidence type="ECO:0000313" key="9">
    <source>
        <dbReference type="Proteomes" id="UP001497457"/>
    </source>
</evidence>
<dbReference type="GO" id="GO:0005524">
    <property type="term" value="F:ATP binding"/>
    <property type="evidence" value="ECO:0007669"/>
    <property type="project" value="UniProtKB-UniRule"/>
</dbReference>
<dbReference type="Gene3D" id="3.30.200.20">
    <property type="entry name" value="Phosphorylase Kinase, domain 1"/>
    <property type="match status" value="1"/>
</dbReference>
<keyword evidence="2 5" id="KW-0547">Nucleotide-binding</keyword>
<evidence type="ECO:0000256" key="3">
    <source>
        <dbReference type="ARBA" id="ARBA00022777"/>
    </source>
</evidence>
<dbReference type="AlphaFoldDB" id="A0ABC9AT20"/>
<evidence type="ECO:0000256" key="5">
    <source>
        <dbReference type="PROSITE-ProRule" id="PRU10141"/>
    </source>
</evidence>
<keyword evidence="6" id="KW-0723">Serine/threonine-protein kinase</keyword>
<dbReference type="Pfam" id="PF00069">
    <property type="entry name" value="Pkinase"/>
    <property type="match status" value="1"/>
</dbReference>
<proteinExistence type="inferred from homology"/>
<dbReference type="EMBL" id="OZ075132">
    <property type="protein sequence ID" value="CAL4982893.1"/>
    <property type="molecule type" value="Genomic_DNA"/>
</dbReference>
<organism evidence="8 9">
    <name type="scientific">Urochloa decumbens</name>
    <dbReference type="NCBI Taxonomy" id="240449"/>
    <lineage>
        <taxon>Eukaryota</taxon>
        <taxon>Viridiplantae</taxon>
        <taxon>Streptophyta</taxon>
        <taxon>Embryophyta</taxon>
        <taxon>Tracheophyta</taxon>
        <taxon>Spermatophyta</taxon>
        <taxon>Magnoliopsida</taxon>
        <taxon>Liliopsida</taxon>
        <taxon>Poales</taxon>
        <taxon>Poaceae</taxon>
        <taxon>PACMAD clade</taxon>
        <taxon>Panicoideae</taxon>
        <taxon>Panicodae</taxon>
        <taxon>Paniceae</taxon>
        <taxon>Melinidinae</taxon>
        <taxon>Urochloa</taxon>
    </lineage>
</organism>
<evidence type="ECO:0000256" key="4">
    <source>
        <dbReference type="ARBA" id="ARBA00022840"/>
    </source>
</evidence>
<dbReference type="PROSITE" id="PS00107">
    <property type="entry name" value="PROTEIN_KINASE_ATP"/>
    <property type="match status" value="1"/>
</dbReference>
<feature type="binding site" evidence="5">
    <location>
        <position position="68"/>
    </location>
    <ligand>
        <name>ATP</name>
        <dbReference type="ChEBI" id="CHEBI:30616"/>
    </ligand>
</feature>
<dbReference type="InterPro" id="IPR011009">
    <property type="entry name" value="Kinase-like_dom_sf"/>
</dbReference>
<evidence type="ECO:0000256" key="1">
    <source>
        <dbReference type="ARBA" id="ARBA00022679"/>
    </source>
</evidence>
<dbReference type="SMART" id="SM00220">
    <property type="entry name" value="S_TKc"/>
    <property type="match status" value="1"/>
</dbReference>
<evidence type="ECO:0000313" key="8">
    <source>
        <dbReference type="EMBL" id="CAL4982893.1"/>
    </source>
</evidence>
<dbReference type="PROSITE" id="PS00108">
    <property type="entry name" value="PROTEIN_KINASE_ST"/>
    <property type="match status" value="1"/>
</dbReference>
<reference evidence="8 9" key="2">
    <citation type="submission" date="2024-10" db="EMBL/GenBank/DDBJ databases">
        <authorList>
            <person name="Ryan C."/>
        </authorList>
    </citation>
    <scope>NUCLEOTIDE SEQUENCE [LARGE SCALE GENOMIC DNA]</scope>
</reference>
<keyword evidence="4 5" id="KW-0067">ATP-binding</keyword>
<dbReference type="InterPro" id="IPR008271">
    <property type="entry name" value="Ser/Thr_kinase_AS"/>
</dbReference>
<sequence length="368" mass="41145">MDHECEVVARNNVLEDMLLHDSAAPTCLPFSLLKDITNDFSDDQLIGRGGFATVYKGRLWSGSVAVKKLHSNIVHIDEGKFMNEVECLMKVRHENIVRFLGYCSEGHGRISEYQGKNVMAEEPHRLLCFEYLENGSLDAHINASSGHIEWIERCQIIKGICLGLYYLHKMSILHMDLKPANILLDYNMVPKIADFGLARWFGENQIPAITKNIVGTRGYMAPEYRSTGVMTDKSDIYSLGVIIMEILTGKKEHCEENHGHVACACVLDSWKSRLEPSSADTALAQIEACAAISMDCMDPEPENRPVIQDVLDKLNKIKLTSDGFSENTERSMLVAQGIPHPSRLLSVKPLNLKFLDHLGNFVPACPVC</sequence>